<sequence>MSDGTKAAMVEQWIARQACADLVVRGVSCIDARDHDGFAALFADDGVLVRPGAEPLHGPAAIAASYRSRPSDRLTRHLITNTLVTLQTSSRAHGHSCVLLWSGLSSDEAGLFGRPAQPRQVLGEFEDDFVCTPSGWRIARREARFVLFREDAE</sequence>
<keyword evidence="3" id="KW-1185">Reference proteome</keyword>
<evidence type="ECO:0000313" key="2">
    <source>
        <dbReference type="EMBL" id="GAA0747012.1"/>
    </source>
</evidence>
<name>A0ABN1JVH4_9BURK</name>
<organism evidence="2 3">
    <name type="scientific">Ideonella azotifigens</name>
    <dbReference type="NCBI Taxonomy" id="513160"/>
    <lineage>
        <taxon>Bacteria</taxon>
        <taxon>Pseudomonadati</taxon>
        <taxon>Pseudomonadota</taxon>
        <taxon>Betaproteobacteria</taxon>
        <taxon>Burkholderiales</taxon>
        <taxon>Sphaerotilaceae</taxon>
        <taxon>Ideonella</taxon>
    </lineage>
</organism>
<dbReference type="Pfam" id="PF13577">
    <property type="entry name" value="SnoaL_4"/>
    <property type="match status" value="1"/>
</dbReference>
<dbReference type="SUPFAM" id="SSF54427">
    <property type="entry name" value="NTF2-like"/>
    <property type="match status" value="1"/>
</dbReference>
<evidence type="ECO:0000313" key="3">
    <source>
        <dbReference type="Proteomes" id="UP001500279"/>
    </source>
</evidence>
<dbReference type="InterPro" id="IPR032710">
    <property type="entry name" value="NTF2-like_dom_sf"/>
</dbReference>
<dbReference type="RefSeq" id="WP_231011235.1">
    <property type="nucleotide sequence ID" value="NZ_BAAAEW010000006.1"/>
</dbReference>
<protein>
    <submittedName>
        <fullName evidence="2">Nuclear transport factor 2 family protein</fullName>
    </submittedName>
</protein>
<reference evidence="2 3" key="1">
    <citation type="journal article" date="2019" name="Int. J. Syst. Evol. Microbiol.">
        <title>The Global Catalogue of Microorganisms (GCM) 10K type strain sequencing project: providing services to taxonomists for standard genome sequencing and annotation.</title>
        <authorList>
            <consortium name="The Broad Institute Genomics Platform"/>
            <consortium name="The Broad Institute Genome Sequencing Center for Infectious Disease"/>
            <person name="Wu L."/>
            <person name="Ma J."/>
        </authorList>
    </citation>
    <scope>NUCLEOTIDE SEQUENCE [LARGE SCALE GENOMIC DNA]</scope>
    <source>
        <strain evidence="2 3">JCM 15503</strain>
    </source>
</reference>
<gene>
    <name evidence="2" type="ORF">GCM10009107_15200</name>
</gene>
<dbReference type="InterPro" id="IPR037401">
    <property type="entry name" value="SnoaL-like"/>
</dbReference>
<proteinExistence type="predicted"/>
<dbReference type="CDD" id="cd00531">
    <property type="entry name" value="NTF2_like"/>
    <property type="match status" value="1"/>
</dbReference>
<comment type="caution">
    <text evidence="2">The sequence shown here is derived from an EMBL/GenBank/DDBJ whole genome shotgun (WGS) entry which is preliminary data.</text>
</comment>
<dbReference type="EMBL" id="BAAAEW010000006">
    <property type="protein sequence ID" value="GAA0747012.1"/>
    <property type="molecule type" value="Genomic_DNA"/>
</dbReference>
<evidence type="ECO:0000259" key="1">
    <source>
        <dbReference type="Pfam" id="PF13577"/>
    </source>
</evidence>
<accession>A0ABN1JVH4</accession>
<dbReference type="Proteomes" id="UP001500279">
    <property type="component" value="Unassembled WGS sequence"/>
</dbReference>
<feature type="domain" description="SnoaL-like" evidence="1">
    <location>
        <begin position="15"/>
        <end position="141"/>
    </location>
</feature>
<dbReference type="Gene3D" id="3.10.450.50">
    <property type="match status" value="1"/>
</dbReference>